<keyword evidence="2" id="KW-0378">Hydrolase</keyword>
<dbReference type="Gene3D" id="3.20.20.80">
    <property type="entry name" value="Glycosidases"/>
    <property type="match status" value="1"/>
</dbReference>
<dbReference type="CDD" id="cd06565">
    <property type="entry name" value="GH20_GcnA-like"/>
    <property type="match status" value="1"/>
</dbReference>
<gene>
    <name evidence="5" type="ORF">L248_2412</name>
</gene>
<dbReference type="InterPro" id="IPR015883">
    <property type="entry name" value="Glyco_hydro_20_cat"/>
</dbReference>
<keyword evidence="6" id="KW-1185">Reference proteome</keyword>
<dbReference type="GO" id="GO:0004563">
    <property type="term" value="F:beta-N-acetylhexosaminidase activity"/>
    <property type="evidence" value="ECO:0007669"/>
    <property type="project" value="UniProtKB-ARBA"/>
</dbReference>
<feature type="domain" description="Glycoside Hydrolase 20C C-terminal" evidence="4">
    <location>
        <begin position="421"/>
        <end position="605"/>
    </location>
</feature>
<evidence type="ECO:0000313" key="5">
    <source>
        <dbReference type="EMBL" id="ERL65726.1"/>
    </source>
</evidence>
<evidence type="ECO:0000313" key="6">
    <source>
        <dbReference type="Proteomes" id="UP000030647"/>
    </source>
</evidence>
<evidence type="ECO:0000256" key="2">
    <source>
        <dbReference type="ARBA" id="ARBA00022801"/>
    </source>
</evidence>
<dbReference type="STRING" id="1231336.L248_2412"/>
<dbReference type="HOGENOM" id="CLU_028877_0_0_9"/>
<dbReference type="Pfam" id="PF18088">
    <property type="entry name" value="Glyco_H_20C_C"/>
    <property type="match status" value="1"/>
</dbReference>
<dbReference type="InterPro" id="IPR038901">
    <property type="entry name" value="HEXDC-like"/>
</dbReference>
<accession>U4TLI4</accession>
<evidence type="ECO:0000259" key="3">
    <source>
        <dbReference type="Pfam" id="PF00728"/>
    </source>
</evidence>
<dbReference type="EMBL" id="KI271585">
    <property type="protein sequence ID" value="ERL65726.1"/>
    <property type="molecule type" value="Genomic_DNA"/>
</dbReference>
<protein>
    <submittedName>
        <fullName evidence="5">Uncharacterized protein</fullName>
    </submittedName>
</protein>
<name>U4TLI4_9LACO</name>
<reference evidence="6" key="1">
    <citation type="journal article" date="2013" name="Genome Announc.">
        <title>Whole-Genome Sequencing of Lactobacillus shenzhenensis Strain LY-73T.</title>
        <authorList>
            <person name="Lin Z."/>
            <person name="Liu Z."/>
            <person name="Yang R."/>
            <person name="Zou Y."/>
            <person name="Wan D."/>
            <person name="Chen J."/>
            <person name="Guo M."/>
            <person name="Zhao J."/>
            <person name="Fang C."/>
            <person name="Yang R."/>
            <person name="Liu F."/>
        </authorList>
    </citation>
    <scope>NUCLEOTIDE SEQUENCE [LARGE SCALE GENOMIC DNA]</scope>
    <source>
        <strain evidence="6">LY-73</strain>
    </source>
</reference>
<evidence type="ECO:0000259" key="4">
    <source>
        <dbReference type="Pfam" id="PF18088"/>
    </source>
</evidence>
<proteinExistence type="inferred from homology"/>
<dbReference type="Gene3D" id="1.20.120.670">
    <property type="entry name" value="N-acetyl-b-d-glucoasminidase"/>
    <property type="match status" value="1"/>
</dbReference>
<dbReference type="InterPro" id="IPR041063">
    <property type="entry name" value="Glyco_H_20C_C"/>
</dbReference>
<comment type="similarity">
    <text evidence="1">Belongs to the glycosyl hydrolase 20 family.</text>
</comment>
<feature type="domain" description="Glycoside hydrolase family 20 catalytic" evidence="3">
    <location>
        <begin position="81"/>
        <end position="279"/>
    </location>
</feature>
<evidence type="ECO:0000256" key="1">
    <source>
        <dbReference type="ARBA" id="ARBA00006285"/>
    </source>
</evidence>
<dbReference type="SUPFAM" id="SSF51445">
    <property type="entry name" value="(Trans)glycosidases"/>
    <property type="match status" value="1"/>
</dbReference>
<dbReference type="OrthoDB" id="383771at2"/>
<dbReference type="PANTHER" id="PTHR21040">
    <property type="entry name" value="BCDNA.GH04120"/>
    <property type="match status" value="1"/>
</dbReference>
<organism evidence="5 6">
    <name type="scientific">Schleiferilactobacillus shenzhenensis LY-73</name>
    <dbReference type="NCBI Taxonomy" id="1231336"/>
    <lineage>
        <taxon>Bacteria</taxon>
        <taxon>Bacillati</taxon>
        <taxon>Bacillota</taxon>
        <taxon>Bacilli</taxon>
        <taxon>Lactobacillales</taxon>
        <taxon>Lactobacillaceae</taxon>
        <taxon>Schleiferilactobacillus</taxon>
    </lineage>
</organism>
<dbReference type="GO" id="GO:0005975">
    <property type="term" value="P:carbohydrate metabolic process"/>
    <property type="evidence" value="ECO:0007669"/>
    <property type="project" value="InterPro"/>
</dbReference>
<dbReference type="Proteomes" id="UP000030647">
    <property type="component" value="Unassembled WGS sequence"/>
</dbReference>
<dbReference type="AlphaFoldDB" id="U4TLI4"/>
<dbReference type="PANTHER" id="PTHR21040:SF8">
    <property type="entry name" value="BCDNA.GH04120"/>
    <property type="match status" value="1"/>
</dbReference>
<sequence length="628" mass="68387">MLKLNFTALPAALDAGVAIMAPVLGFTRAADGVAVTTAAEPGGPLLVQTGPAGPARIVYPTQAAFFRGLTALVQGLNSGTPVDIKETPRLQTAGLMFDMSRNAALTVAGLEAMLIQSARVGLNAALLYMEDVYAVPEYPYWGYQRGRLSQAELKAVDDFGAALGIEVIPCIQTLAHLLNPMKWPFMHAIQDAPGILLVDDPKTYTFLRHIIAAASAPFRTKKIHIGMDEAHDLGRGTYLDRHGLVDRTEIMLKHVRQVTAITKELGLHPIMWSDMWFEAAGHGYYDPQTQFSDQLKAEIPDVDLMYWDYYHDDETFYEQMIATHQELGRPVSLATGVWTWNGLAPNYGKTLATMNAGMVAAKVMGLTTVFATMWGDDGGETPFTAAALGIQNFAEQVYHQSVDSDRLAAAFTRYQGKKAADYLALDQFDQLPELTPANPEATNPSKIVLYEDLLSPLFAANTAKVDLLGHYRTLQTQLQAIVDRGQAKAGDQAVFVFYTRLAAVLVQKLAVMAAIRAAYTAGDRTAMKAAAAQLPALRTAVSAVRDAHRQCWFALYSPFGWEVLDVRYGGLLSRIDTVAWRLQQWLDGTVSSLAELDEPQLPVGTVTPASIGRGLYTDLASVSKISGV</sequence>
<dbReference type="eggNOG" id="COG3525">
    <property type="taxonomic scope" value="Bacteria"/>
</dbReference>
<dbReference type="InterPro" id="IPR017853">
    <property type="entry name" value="GH"/>
</dbReference>
<dbReference type="Pfam" id="PF00728">
    <property type="entry name" value="Glyco_hydro_20"/>
    <property type="match status" value="1"/>
</dbReference>
<dbReference type="RefSeq" id="WP_022529078.1">
    <property type="nucleotide sequence ID" value="NZ_KI271585.1"/>
</dbReference>